<evidence type="ECO:0000313" key="1">
    <source>
        <dbReference type="EMBL" id="SFJ98033.1"/>
    </source>
</evidence>
<organism evidence="1 2">
    <name type="scientific">Desulfomicrobium apsheronum</name>
    <dbReference type="NCBI Taxonomy" id="52560"/>
    <lineage>
        <taxon>Bacteria</taxon>
        <taxon>Pseudomonadati</taxon>
        <taxon>Thermodesulfobacteriota</taxon>
        <taxon>Desulfovibrionia</taxon>
        <taxon>Desulfovibrionales</taxon>
        <taxon>Desulfomicrobiaceae</taxon>
        <taxon>Desulfomicrobium</taxon>
    </lineage>
</organism>
<name>A0A1I3VSZ3_9BACT</name>
<dbReference type="RefSeq" id="WP_143075606.1">
    <property type="nucleotide sequence ID" value="NZ_FORX01000011.1"/>
</dbReference>
<evidence type="ECO:0000313" key="2">
    <source>
        <dbReference type="Proteomes" id="UP000198635"/>
    </source>
</evidence>
<proteinExistence type="predicted"/>
<dbReference type="EMBL" id="FORX01000011">
    <property type="protein sequence ID" value="SFJ98033.1"/>
    <property type="molecule type" value="Genomic_DNA"/>
</dbReference>
<gene>
    <name evidence="1" type="ORF">SAMN04488082_11117</name>
</gene>
<dbReference type="Proteomes" id="UP000198635">
    <property type="component" value="Unassembled WGS sequence"/>
</dbReference>
<protein>
    <recommendedName>
        <fullName evidence="3">Condensation domain-containing protein</fullName>
    </recommendedName>
</protein>
<accession>A0A1I3VSZ3</accession>
<sequence>MNPARLQGPDHFLDILDHDMRRHGLPGNTAQLQLHLSAPPDPHQFEERFHAWASEEPACRVALLDGLARTRRVIYSSGKRPEFRRHQNIRAHDVLNWRLNTPIPRPAHPPLAIDLIEGPEGTTLGLTWDHLLMDARGGEFLLVRLAGRHQENATTWKPVSPLSGLQRLKATRSLHPVFKRIGQGVAAPEMPNIHHRLNVGHLVLDEAQSTEIADRGKRIHPIVGETAILLAGALRRTHALCTEVKNNPSGYMIPVTVTRRSPGNLSPLLGNPISIVYILAQAAQMEDSTPDTLARHVAEQFMDALRNGHVEAIEKQLDLSGFLPRAAGSRFLRHLTQGRIASCFFAHTGRTMFDTLADFDFHGARVEHVFHQPMICHPPGLGFFACRHGARLHLSICSTGQDPTQLGQRTLHDLLTL</sequence>
<reference evidence="2" key="1">
    <citation type="submission" date="2016-10" db="EMBL/GenBank/DDBJ databases">
        <authorList>
            <person name="Varghese N."/>
            <person name="Submissions S."/>
        </authorList>
    </citation>
    <scope>NUCLEOTIDE SEQUENCE [LARGE SCALE GENOMIC DNA]</scope>
    <source>
        <strain evidence="2">DSM 5918</strain>
    </source>
</reference>
<dbReference type="OrthoDB" id="5421918at2"/>
<dbReference type="STRING" id="52560.SAMN04488082_11117"/>
<dbReference type="AlphaFoldDB" id="A0A1I3VSZ3"/>
<keyword evidence="2" id="KW-1185">Reference proteome</keyword>
<evidence type="ECO:0008006" key="3">
    <source>
        <dbReference type="Google" id="ProtNLM"/>
    </source>
</evidence>